<dbReference type="PANTHER" id="PTHR16260">
    <property type="entry name" value="SIMILAR TO 1700123O20RIK PROTEIN"/>
    <property type="match status" value="1"/>
</dbReference>
<feature type="non-terminal residue" evidence="1">
    <location>
        <position position="1"/>
    </location>
</feature>
<reference evidence="1" key="1">
    <citation type="journal article" date="2014" name="Nature">
        <title>Elephant shark genome provides unique insights into gnathostome evolution.</title>
        <authorList>
            <consortium name="International Elephant Shark Genome Sequencing Consortium"/>
            <person name="Venkatesh B."/>
            <person name="Lee A.P."/>
            <person name="Ravi V."/>
            <person name="Maurya A.K."/>
            <person name="Lian M.M."/>
            <person name="Swann J.B."/>
            <person name="Ohta Y."/>
            <person name="Flajnik M.F."/>
            <person name="Sutoh Y."/>
            <person name="Kasahara M."/>
            <person name="Hoon S."/>
            <person name="Gangu V."/>
            <person name="Roy S.W."/>
            <person name="Irimia M."/>
            <person name="Korzh V."/>
            <person name="Kondrychyn I."/>
            <person name="Lim Z.W."/>
            <person name="Tay B.H."/>
            <person name="Tohari S."/>
            <person name="Kong K.W."/>
            <person name="Ho S."/>
            <person name="Lorente-Galdos B."/>
            <person name="Quilez J."/>
            <person name="Marques-Bonet T."/>
            <person name="Raney B.J."/>
            <person name="Ingham P.W."/>
            <person name="Tay A."/>
            <person name="Hillier L.W."/>
            <person name="Minx P."/>
            <person name="Boehm T."/>
            <person name="Wilson R.K."/>
            <person name="Brenner S."/>
            <person name="Warren W.C."/>
        </authorList>
    </citation>
    <scope>NUCLEOTIDE SEQUENCE</scope>
    <source>
        <tissue evidence="1">Liver</tissue>
    </source>
</reference>
<dbReference type="AlphaFoldDB" id="V9LGL6"/>
<evidence type="ECO:0000313" key="1">
    <source>
        <dbReference type="EMBL" id="AFP11595.1"/>
    </source>
</evidence>
<proteinExistence type="evidence at transcript level"/>
<dbReference type="InterPro" id="IPR028019">
    <property type="entry name" value="DUF4508"/>
</dbReference>
<dbReference type="EMBL" id="JW879078">
    <property type="protein sequence ID" value="AFP11595.1"/>
    <property type="molecule type" value="mRNA"/>
</dbReference>
<sequence>GWDGGQRQRFRHELVGRAGPGGLGSVLGGLGALAVSDTPRPERPPPSLAQCQLRLGGRWFQGWSEPERHRLLRALEPLDPGFVADFYRELAGTAGTDWGGGVSE</sequence>
<protein>
    <submittedName>
        <fullName evidence="1">Uncharacterized protein</fullName>
    </submittedName>
</protein>
<dbReference type="Pfam" id="PF14969">
    <property type="entry name" value="DUF4508"/>
    <property type="match status" value="1"/>
</dbReference>
<accession>V9LGL6</accession>
<dbReference type="PANTHER" id="PTHR16260:SF3">
    <property type="entry name" value="CHROMOSOME 14 OPEN READING FRAME 119-LIKE-RELATED"/>
    <property type="match status" value="1"/>
</dbReference>
<name>V9LGL6_CALMI</name>
<organism evidence="1">
    <name type="scientific">Callorhinchus milii</name>
    <name type="common">Ghost shark</name>
    <dbReference type="NCBI Taxonomy" id="7868"/>
    <lineage>
        <taxon>Eukaryota</taxon>
        <taxon>Metazoa</taxon>
        <taxon>Chordata</taxon>
        <taxon>Craniata</taxon>
        <taxon>Vertebrata</taxon>
        <taxon>Chondrichthyes</taxon>
        <taxon>Holocephali</taxon>
        <taxon>Chimaeriformes</taxon>
        <taxon>Callorhinchidae</taxon>
        <taxon>Callorhinchus</taxon>
    </lineage>
</organism>